<evidence type="ECO:0000256" key="1">
    <source>
        <dbReference type="ARBA" id="ARBA00006987"/>
    </source>
</evidence>
<gene>
    <name evidence="3" type="ORF">CHR90_17420</name>
</gene>
<dbReference type="PANTHER" id="PTHR42928">
    <property type="entry name" value="TRICARBOXYLATE-BINDING PROTEIN"/>
    <property type="match status" value="1"/>
</dbReference>
<accession>A0A255XIP8</accession>
<keyword evidence="4" id="KW-1185">Reference proteome</keyword>
<proteinExistence type="inferred from homology"/>
<protein>
    <submittedName>
        <fullName evidence="3">C4-dicarboxylate ABC transporter substrate-binding protein</fullName>
    </submittedName>
</protein>
<dbReference type="Proteomes" id="UP000216361">
    <property type="component" value="Unassembled WGS sequence"/>
</dbReference>
<dbReference type="OrthoDB" id="9780943at2"/>
<comment type="similarity">
    <text evidence="1">Belongs to the UPF0065 (bug) family.</text>
</comment>
<feature type="signal peptide" evidence="2">
    <location>
        <begin position="1"/>
        <end position="26"/>
    </location>
</feature>
<evidence type="ECO:0000313" key="3">
    <source>
        <dbReference type="EMBL" id="OYQ16761.1"/>
    </source>
</evidence>
<dbReference type="RefSeq" id="WP_094410399.1">
    <property type="nucleotide sequence ID" value="NZ_BMJZ01000003.1"/>
</dbReference>
<sequence>MLNRRQMLMMSGAAALLPLIGTPAFAQQMKQVRFFVPAAPGGGWDQTARTMEQVLRTANLVGSTQVTNVGGAGGTVGLPQFINQWKGQGDGLMVSGLVMMGAIIANKTPFNLTNVTPIARLTGEAEVIVVPKESPLKTLKDLAAALKADVAKVTWAGGSAGGTDHIIAALVAQAVGADPTKISYVAYAGGGPAQAALLGNQVTCGISGLGEFVEQIKAGNLRALGISSDKRIPGLDVPTFKESGVDVEFFNWRGVFAPPGVSADQKKAMIDLVTAMNKSQAWQDELKKRDWTDIFLAGDAFEAFIKTETERVTDTLKKIGLA</sequence>
<dbReference type="InterPro" id="IPR005064">
    <property type="entry name" value="BUG"/>
</dbReference>
<dbReference type="Pfam" id="PF03401">
    <property type="entry name" value="TctC"/>
    <property type="match status" value="1"/>
</dbReference>
<dbReference type="SUPFAM" id="SSF53850">
    <property type="entry name" value="Periplasmic binding protein-like II"/>
    <property type="match status" value="1"/>
</dbReference>
<dbReference type="Gene3D" id="3.40.190.10">
    <property type="entry name" value="Periplasmic binding protein-like II"/>
    <property type="match status" value="1"/>
</dbReference>
<dbReference type="AlphaFoldDB" id="A0A255XIP8"/>
<dbReference type="InterPro" id="IPR042100">
    <property type="entry name" value="Bug_dom1"/>
</dbReference>
<feature type="chain" id="PRO_5012784489" evidence="2">
    <location>
        <begin position="27"/>
        <end position="322"/>
    </location>
</feature>
<comment type="caution">
    <text evidence="3">The sequence shown here is derived from an EMBL/GenBank/DDBJ whole genome shotgun (WGS) entry which is preliminary data.</text>
</comment>
<dbReference type="Gene3D" id="3.40.190.150">
    <property type="entry name" value="Bordetella uptake gene, domain 1"/>
    <property type="match status" value="1"/>
</dbReference>
<dbReference type="PROSITE" id="PS51318">
    <property type="entry name" value="TAT"/>
    <property type="match status" value="1"/>
</dbReference>
<evidence type="ECO:0000256" key="2">
    <source>
        <dbReference type="SAM" id="SignalP"/>
    </source>
</evidence>
<dbReference type="EMBL" id="NOXS01000035">
    <property type="protein sequence ID" value="OYQ16761.1"/>
    <property type="molecule type" value="Genomic_DNA"/>
</dbReference>
<reference evidence="3 4" key="1">
    <citation type="submission" date="2017-07" db="EMBL/GenBank/DDBJ databases">
        <title>Elstera cyanobacteriorum sp. nov., a novel bacterium isolated from cyanobacterial aggregates in a eutrophic lake.</title>
        <authorList>
            <person name="Cai H."/>
        </authorList>
    </citation>
    <scope>NUCLEOTIDE SEQUENCE [LARGE SCALE GENOMIC DNA]</scope>
    <source>
        <strain evidence="3 4">TH019</strain>
    </source>
</reference>
<name>A0A255XIP8_9PROT</name>
<keyword evidence="2" id="KW-0732">Signal</keyword>
<organism evidence="3 4">
    <name type="scientific">Elstera cyanobacteriorum</name>
    <dbReference type="NCBI Taxonomy" id="2022747"/>
    <lineage>
        <taxon>Bacteria</taxon>
        <taxon>Pseudomonadati</taxon>
        <taxon>Pseudomonadota</taxon>
        <taxon>Alphaproteobacteria</taxon>
        <taxon>Rhodospirillales</taxon>
        <taxon>Rhodospirillaceae</taxon>
        <taxon>Elstera</taxon>
    </lineage>
</organism>
<dbReference type="PANTHER" id="PTHR42928:SF3">
    <property type="entry name" value="UPF0065 PROTEIN YFLP"/>
    <property type="match status" value="1"/>
</dbReference>
<dbReference type="CDD" id="cd07012">
    <property type="entry name" value="PBP2_Bug_TTT"/>
    <property type="match status" value="1"/>
</dbReference>
<dbReference type="PIRSF" id="PIRSF017082">
    <property type="entry name" value="YflP"/>
    <property type="match status" value="1"/>
</dbReference>
<evidence type="ECO:0000313" key="4">
    <source>
        <dbReference type="Proteomes" id="UP000216361"/>
    </source>
</evidence>
<dbReference type="InterPro" id="IPR006311">
    <property type="entry name" value="TAT_signal"/>
</dbReference>